<dbReference type="SMART" id="SM01217">
    <property type="entry name" value="Fn3_like"/>
    <property type="match status" value="1"/>
</dbReference>
<dbReference type="RefSeq" id="WP_172207495.1">
    <property type="nucleotide sequence ID" value="NZ_BLLI01000005.1"/>
</dbReference>
<dbReference type="Gene3D" id="3.20.20.300">
    <property type="entry name" value="Glycoside hydrolase, family 3, N-terminal domain"/>
    <property type="match status" value="1"/>
</dbReference>
<dbReference type="Pfam" id="PF00933">
    <property type="entry name" value="Glyco_hydro_3"/>
    <property type="match status" value="1"/>
</dbReference>
<dbReference type="InterPro" id="IPR019800">
    <property type="entry name" value="Glyco_hydro_3_AS"/>
</dbReference>
<dbReference type="InterPro" id="IPR002772">
    <property type="entry name" value="Glyco_hydro_3_C"/>
</dbReference>
<dbReference type="PRINTS" id="PR00133">
    <property type="entry name" value="GLHYDRLASE3"/>
</dbReference>
<organism evidence="6 7">
    <name type="scientific">Pseudolactococcus hodotermopsidis</name>
    <dbReference type="NCBI Taxonomy" id="2709157"/>
    <lineage>
        <taxon>Bacteria</taxon>
        <taxon>Bacillati</taxon>
        <taxon>Bacillota</taxon>
        <taxon>Bacilli</taxon>
        <taxon>Lactobacillales</taxon>
        <taxon>Streptococcaceae</taxon>
        <taxon>Pseudolactococcus</taxon>
    </lineage>
</organism>
<evidence type="ECO:0000256" key="1">
    <source>
        <dbReference type="ARBA" id="ARBA00005336"/>
    </source>
</evidence>
<keyword evidence="7" id="KW-1185">Reference proteome</keyword>
<dbReference type="AlphaFoldDB" id="A0A6A0BBI6"/>
<keyword evidence="3" id="KW-0119">Carbohydrate metabolism</keyword>
<keyword evidence="4" id="KW-0326">Glycosidase</keyword>
<dbReference type="InterPro" id="IPR050288">
    <property type="entry name" value="Cellulose_deg_GH3"/>
</dbReference>
<evidence type="ECO:0000313" key="6">
    <source>
        <dbReference type="EMBL" id="GFH41778.1"/>
    </source>
</evidence>
<sequence length="796" mass="87569">MTDFKQKAIDLVAQMTLSEKTSLLSGENTWQTKEIKRLGVPSLMMTDGPHGLRKQEDQSDNLGINASKKATAFPPAVTSAGAFDRELLYEMGVALGEEARAEQVSVLLGPGINIKRSPLCGRNFEYFSEDPYISGELGTAYIKGVQSKGIGVSLKHFAANSQEKWRMVSDSIVDERALREIYLSAFEKCVKNAQPWTVMSSYNKLNGIYTSESHRLLTEILRDEWGFDGVVISDWSAVNDRVIGVRAGLDLEMPNSGNFLDKIVAEAVKTGQLSETDLDKCVIRLVELALKAKKNKYFAATFSKEKHHQLACKIARESAVLLKNEAQILPISADKKIAIIGEFAKKPRYQGAGSSRINPFKVDNAFDALKTAGYALEYASGKDLEKVTRLASECDLVLVFVGLTDDYESEGFDRETLAMPDSHNHMIETAAKANSQTIVVLQCGSPVAMPWADKVKGILLTYLCGQAGGQATADLLTGAQSPSGKLAETWPLKLEDTPSYRYFATNSRLVTYRESLFVGYRYYDTVACDVAYPFGYGLTYTDFIYSKAQITETGAKVTIENVGKMTGAEIVQLYIAAPADSKRPRPAHELKGFDKITLNPGEKKVVNFSYDDRTFAYYDVEKADWVTETGTYTVQIAASSRDIKASGEIQIQGIEPSQTVNAVYQNIASAIDETGIFSISDEEFAKIYGNELPQELPTQPYHANSTLGDIQHTLIGKAIAKVARNKQEATLTAGGTKEEEDDGWRKMFEASLMETPLRGLAMMSEGVVTPKRLTAMLDLLNHKPVQAVKGLFGKSK</sequence>
<dbReference type="EMBL" id="BLLI01000005">
    <property type="protein sequence ID" value="GFH41778.1"/>
    <property type="molecule type" value="Genomic_DNA"/>
</dbReference>
<reference evidence="6 7" key="1">
    <citation type="submission" date="2020-02" db="EMBL/GenBank/DDBJ databases">
        <title>Draft genome sequence of Lactococcus sp. Hs30E4-3.</title>
        <authorList>
            <person name="Noda S."/>
            <person name="Yuki M."/>
            <person name="Ohkuma M."/>
        </authorList>
    </citation>
    <scope>NUCLEOTIDE SEQUENCE [LARGE SCALE GENOMIC DNA]</scope>
    <source>
        <strain evidence="6 7">Hs30E4-3</strain>
    </source>
</reference>
<dbReference type="PANTHER" id="PTHR42715:SF10">
    <property type="entry name" value="BETA-GLUCOSIDASE"/>
    <property type="match status" value="1"/>
</dbReference>
<dbReference type="SUPFAM" id="SSF51445">
    <property type="entry name" value="(Trans)glycosidases"/>
    <property type="match status" value="1"/>
</dbReference>
<evidence type="ECO:0000259" key="5">
    <source>
        <dbReference type="SMART" id="SM01217"/>
    </source>
</evidence>
<dbReference type="GO" id="GO:0005975">
    <property type="term" value="P:carbohydrate metabolic process"/>
    <property type="evidence" value="ECO:0007669"/>
    <property type="project" value="InterPro"/>
</dbReference>
<dbReference type="Pfam" id="PF01915">
    <property type="entry name" value="Glyco_hydro_3_C"/>
    <property type="match status" value="1"/>
</dbReference>
<dbReference type="InterPro" id="IPR036881">
    <property type="entry name" value="Glyco_hydro_3_C_sf"/>
</dbReference>
<dbReference type="InterPro" id="IPR001764">
    <property type="entry name" value="Glyco_hydro_3_N"/>
</dbReference>
<name>A0A6A0BBI6_9LACT</name>
<dbReference type="GO" id="GO:0008422">
    <property type="term" value="F:beta-glucosidase activity"/>
    <property type="evidence" value="ECO:0007669"/>
    <property type="project" value="UniProtKB-ARBA"/>
</dbReference>
<protein>
    <submittedName>
        <fullName evidence="6">Glycosyl hydrolase</fullName>
    </submittedName>
</protein>
<dbReference type="Pfam" id="PF14310">
    <property type="entry name" value="Fn3-like"/>
    <property type="match status" value="1"/>
</dbReference>
<dbReference type="Gene3D" id="3.40.50.1700">
    <property type="entry name" value="Glycoside hydrolase family 3 C-terminal domain"/>
    <property type="match status" value="1"/>
</dbReference>
<dbReference type="PANTHER" id="PTHR42715">
    <property type="entry name" value="BETA-GLUCOSIDASE"/>
    <property type="match status" value="1"/>
</dbReference>
<dbReference type="InterPro" id="IPR017853">
    <property type="entry name" value="GH"/>
</dbReference>
<feature type="domain" description="Fibronectin type III-like" evidence="5">
    <location>
        <begin position="569"/>
        <end position="640"/>
    </location>
</feature>
<gene>
    <name evidence="6" type="ORF">Hs30E_03290</name>
</gene>
<dbReference type="Proteomes" id="UP000480303">
    <property type="component" value="Unassembled WGS sequence"/>
</dbReference>
<comment type="caution">
    <text evidence="6">The sequence shown here is derived from an EMBL/GenBank/DDBJ whole genome shotgun (WGS) entry which is preliminary data.</text>
</comment>
<evidence type="ECO:0000313" key="7">
    <source>
        <dbReference type="Proteomes" id="UP000480303"/>
    </source>
</evidence>
<dbReference type="InterPro" id="IPR026891">
    <property type="entry name" value="Fn3-like"/>
</dbReference>
<dbReference type="SUPFAM" id="SSF52279">
    <property type="entry name" value="Beta-D-glucan exohydrolase, C-terminal domain"/>
    <property type="match status" value="1"/>
</dbReference>
<evidence type="ECO:0000256" key="4">
    <source>
        <dbReference type="RuleBase" id="RU361161"/>
    </source>
</evidence>
<dbReference type="Gene3D" id="2.60.40.10">
    <property type="entry name" value="Immunoglobulins"/>
    <property type="match status" value="1"/>
</dbReference>
<dbReference type="FunFam" id="2.60.40.10:FF:000495">
    <property type="entry name" value="Periplasmic beta-glucosidase"/>
    <property type="match status" value="1"/>
</dbReference>
<keyword evidence="2 4" id="KW-0378">Hydrolase</keyword>
<proteinExistence type="inferred from homology"/>
<dbReference type="PROSITE" id="PS00775">
    <property type="entry name" value="GLYCOSYL_HYDROL_F3"/>
    <property type="match status" value="1"/>
</dbReference>
<comment type="similarity">
    <text evidence="1 4">Belongs to the glycosyl hydrolase 3 family.</text>
</comment>
<evidence type="ECO:0000256" key="3">
    <source>
        <dbReference type="ARBA" id="ARBA00023277"/>
    </source>
</evidence>
<accession>A0A6A0BBI6</accession>
<dbReference type="InterPro" id="IPR036962">
    <property type="entry name" value="Glyco_hydro_3_N_sf"/>
</dbReference>
<evidence type="ECO:0000256" key="2">
    <source>
        <dbReference type="ARBA" id="ARBA00022801"/>
    </source>
</evidence>
<dbReference type="InterPro" id="IPR013783">
    <property type="entry name" value="Ig-like_fold"/>
</dbReference>